<dbReference type="GO" id="GO:0004519">
    <property type="term" value="F:endonuclease activity"/>
    <property type="evidence" value="ECO:0007669"/>
    <property type="project" value="UniProtKB-KW"/>
</dbReference>
<feature type="domain" description="Integrase catalytic" evidence="7">
    <location>
        <begin position="1"/>
        <end position="71"/>
    </location>
</feature>
<evidence type="ECO:0000313" key="8">
    <source>
        <dbReference type="EMBL" id="NWY58709.1"/>
    </source>
</evidence>
<dbReference type="GO" id="GO:0015074">
    <property type="term" value="P:DNA integration"/>
    <property type="evidence" value="ECO:0007669"/>
    <property type="project" value="InterPro"/>
</dbReference>
<dbReference type="PROSITE" id="PS50994">
    <property type="entry name" value="INTEGRASE"/>
    <property type="match status" value="1"/>
</dbReference>
<accession>A0A7K7FN28</accession>
<protein>
    <submittedName>
        <fullName evidence="8">POK19 protein</fullName>
    </submittedName>
</protein>
<evidence type="ECO:0000256" key="4">
    <source>
        <dbReference type="ARBA" id="ARBA00022759"/>
    </source>
</evidence>
<name>A0A7K7FN28_CHIMN</name>
<dbReference type="InterPro" id="IPR036397">
    <property type="entry name" value="RNaseH_sf"/>
</dbReference>
<evidence type="ECO:0000313" key="9">
    <source>
        <dbReference type="Proteomes" id="UP000557271"/>
    </source>
</evidence>
<gene>
    <name evidence="8" type="primary">Ervk19</name>
    <name evidence="8" type="ORF">CHIMIN_R15672</name>
</gene>
<dbReference type="GO" id="GO:0003964">
    <property type="term" value="F:RNA-directed DNA polymerase activity"/>
    <property type="evidence" value="ECO:0007669"/>
    <property type="project" value="UniProtKB-KW"/>
</dbReference>
<evidence type="ECO:0000256" key="6">
    <source>
        <dbReference type="ARBA" id="ARBA00022918"/>
    </source>
</evidence>
<evidence type="ECO:0000256" key="2">
    <source>
        <dbReference type="ARBA" id="ARBA00022695"/>
    </source>
</evidence>
<keyword evidence="3" id="KW-0540">Nuclease</keyword>
<sequence length="97" mass="11007">VKHSTGIPHSPTGQAIIERTNRTLKEYLQKQKNLEDIDPVQRIHKALFTLNYLCLTEGREEPPVVTHHATIKAGHPQTLPGFFVNYKNPRTGVWEGP</sequence>
<keyword evidence="2" id="KW-0548">Nucleotidyltransferase</keyword>
<dbReference type="GO" id="GO:0016787">
    <property type="term" value="F:hydrolase activity"/>
    <property type="evidence" value="ECO:0007669"/>
    <property type="project" value="UniProtKB-KW"/>
</dbReference>
<evidence type="ECO:0000256" key="1">
    <source>
        <dbReference type="ARBA" id="ARBA00022679"/>
    </source>
</evidence>
<comment type="caution">
    <text evidence="8">The sequence shown here is derived from an EMBL/GenBank/DDBJ whole genome shotgun (WGS) entry which is preliminary data.</text>
</comment>
<keyword evidence="9" id="KW-1185">Reference proteome</keyword>
<dbReference type="GO" id="GO:0035613">
    <property type="term" value="F:RNA stem-loop binding"/>
    <property type="evidence" value="ECO:0007669"/>
    <property type="project" value="TreeGrafter"/>
</dbReference>
<evidence type="ECO:0000259" key="7">
    <source>
        <dbReference type="PROSITE" id="PS50994"/>
    </source>
</evidence>
<feature type="non-terminal residue" evidence="8">
    <location>
        <position position="97"/>
    </location>
</feature>
<dbReference type="InterPro" id="IPR012337">
    <property type="entry name" value="RNaseH-like_sf"/>
</dbReference>
<dbReference type="Gene3D" id="3.30.420.10">
    <property type="entry name" value="Ribonuclease H-like superfamily/Ribonuclease H"/>
    <property type="match status" value="1"/>
</dbReference>
<evidence type="ECO:0000256" key="5">
    <source>
        <dbReference type="ARBA" id="ARBA00022801"/>
    </source>
</evidence>
<organism evidence="8 9">
    <name type="scientific">Chionis minor</name>
    <name type="common">Black-faced sheathbill</name>
    <dbReference type="NCBI Taxonomy" id="227182"/>
    <lineage>
        <taxon>Eukaryota</taxon>
        <taxon>Metazoa</taxon>
        <taxon>Chordata</taxon>
        <taxon>Craniata</taxon>
        <taxon>Vertebrata</taxon>
        <taxon>Euteleostomi</taxon>
        <taxon>Archelosauria</taxon>
        <taxon>Archosauria</taxon>
        <taxon>Dinosauria</taxon>
        <taxon>Saurischia</taxon>
        <taxon>Theropoda</taxon>
        <taxon>Coelurosauria</taxon>
        <taxon>Aves</taxon>
        <taxon>Neognathae</taxon>
        <taxon>Neoaves</taxon>
        <taxon>Charadriiformes</taxon>
        <taxon>Chionididae</taxon>
        <taxon>Chionis</taxon>
    </lineage>
</organism>
<dbReference type="InterPro" id="IPR001584">
    <property type="entry name" value="Integrase_cat-core"/>
</dbReference>
<dbReference type="EMBL" id="VZSF01007655">
    <property type="protein sequence ID" value="NWY58709.1"/>
    <property type="molecule type" value="Genomic_DNA"/>
</dbReference>
<proteinExistence type="predicted"/>
<keyword evidence="1" id="KW-0808">Transferase</keyword>
<feature type="non-terminal residue" evidence="8">
    <location>
        <position position="1"/>
    </location>
</feature>
<keyword evidence="6" id="KW-0695">RNA-directed DNA polymerase</keyword>
<dbReference type="PANTHER" id="PTHR41694">
    <property type="entry name" value="ENDOGENOUS RETROVIRUS GROUP K MEMBER POL PROTEIN"/>
    <property type="match status" value="1"/>
</dbReference>
<evidence type="ECO:0000256" key="3">
    <source>
        <dbReference type="ARBA" id="ARBA00022722"/>
    </source>
</evidence>
<dbReference type="OrthoDB" id="9308938at2759"/>
<dbReference type="SUPFAM" id="SSF53098">
    <property type="entry name" value="Ribonuclease H-like"/>
    <property type="match status" value="1"/>
</dbReference>
<dbReference type="Proteomes" id="UP000557271">
    <property type="component" value="Unassembled WGS sequence"/>
</dbReference>
<reference evidence="8 9" key="1">
    <citation type="submission" date="2019-09" db="EMBL/GenBank/DDBJ databases">
        <title>Bird 10,000 Genomes (B10K) Project - Family phase.</title>
        <authorList>
            <person name="Zhang G."/>
        </authorList>
    </citation>
    <scope>NUCLEOTIDE SEQUENCE [LARGE SCALE GENOMIC DNA]</scope>
    <source>
        <strain evidence="8">B10K-UC-030-51</strain>
    </source>
</reference>
<dbReference type="PANTHER" id="PTHR41694:SF3">
    <property type="entry name" value="RNA-DIRECTED DNA POLYMERASE-RELATED"/>
    <property type="match status" value="1"/>
</dbReference>
<keyword evidence="4" id="KW-0255">Endonuclease</keyword>
<dbReference type="AlphaFoldDB" id="A0A7K7FN28"/>
<keyword evidence="5" id="KW-0378">Hydrolase</keyword>